<dbReference type="Proteomes" id="UP001479436">
    <property type="component" value="Unassembled WGS sequence"/>
</dbReference>
<gene>
    <name evidence="3" type="ORF">K7432_014859</name>
</gene>
<feature type="signal peptide" evidence="2">
    <location>
        <begin position="1"/>
        <end position="24"/>
    </location>
</feature>
<accession>A0ABR2WGV8</accession>
<feature type="region of interest" description="Disordered" evidence="1">
    <location>
        <begin position="511"/>
        <end position="640"/>
    </location>
</feature>
<proteinExistence type="predicted"/>
<feature type="chain" id="PRO_5046027430" evidence="2">
    <location>
        <begin position="25"/>
        <end position="640"/>
    </location>
</feature>
<evidence type="ECO:0000256" key="1">
    <source>
        <dbReference type="SAM" id="MobiDB-lite"/>
    </source>
</evidence>
<feature type="compositionally biased region" description="Basic and acidic residues" evidence="1">
    <location>
        <begin position="441"/>
        <end position="474"/>
    </location>
</feature>
<sequence length="640" mass="69755">MRFKPRWPALIAALLLLTAEYASAKPPRKVTITPGIQNTITGLTSMLSHGVAVTTLAPCNDGTVSCVPGKRHQYKKCLGGKWIIYECPWQKKPRIQYVCVPDNQDSICQFIDIATTIPTGVIHYTSKSVKTVAATSIKVSDATCDSSYTATCASNIHLNICVNGIIIQHTCAQGLECYTGIDNIAACNSPLGPIVTESAYIPAPTGVRCKVGAYSCYSDTSGRVCTDWGGWQPVACLPGYICNKGNCILNEVSLIGSEVKKTQYITNAHTMVVAEKTISRMNTCPYDIACTESGYGRPYEECSFGEMILNTCVQNSICVNFQNAETGQFGIECVLEITGLQTPSAIATPSKKTRTIDLPKTHGRAPTTSKINTTSSTDNTNTHPKLDTNTTTNENEKSEYGTSNAQRTNSKSGPSSITESRHIHQSMSSEKKVPLTKSHSHITEDNKSNKSSKSRDVKISSKTQESEKASCENEGKSGVILAWVDGKLRRLMCQNNQICVLTKRGVTCRGIKQPSASHPSTPNILSHHNTNRSQKTKGHNQSIKSTKGSVSYGSTWSSKFPESQETATHDTHEPTETHDSHKFTEASDSHKSNVVPDSQRSTEAHDIAKSSKTYDLQKSTKTPVTHKSSETPETQKVYRH</sequence>
<name>A0ABR2WGV8_9FUNG</name>
<evidence type="ECO:0000313" key="3">
    <source>
        <dbReference type="EMBL" id="KAK9760763.1"/>
    </source>
</evidence>
<reference evidence="3 4" key="1">
    <citation type="submission" date="2023-04" db="EMBL/GenBank/DDBJ databases">
        <title>Genome of Basidiobolus ranarum AG-B5.</title>
        <authorList>
            <person name="Stajich J.E."/>
            <person name="Carter-House D."/>
            <person name="Gryganskyi A."/>
        </authorList>
    </citation>
    <scope>NUCLEOTIDE SEQUENCE [LARGE SCALE GENOMIC DNA]</scope>
    <source>
        <strain evidence="3 4">AG-B5</strain>
    </source>
</reference>
<feature type="region of interest" description="Disordered" evidence="1">
    <location>
        <begin position="346"/>
        <end position="474"/>
    </location>
</feature>
<feature type="compositionally biased region" description="Polar residues" evidence="1">
    <location>
        <begin position="514"/>
        <end position="564"/>
    </location>
</feature>
<feature type="compositionally biased region" description="Polar residues" evidence="1">
    <location>
        <begin position="400"/>
        <end position="418"/>
    </location>
</feature>
<protein>
    <submittedName>
        <fullName evidence="3">Uncharacterized protein</fullName>
    </submittedName>
</protein>
<keyword evidence="2" id="KW-0732">Signal</keyword>
<feature type="compositionally biased region" description="Basic and acidic residues" evidence="1">
    <location>
        <begin position="567"/>
        <end position="591"/>
    </location>
</feature>
<comment type="caution">
    <text evidence="3">The sequence shown here is derived from an EMBL/GenBank/DDBJ whole genome shotgun (WGS) entry which is preliminary data.</text>
</comment>
<evidence type="ECO:0000313" key="4">
    <source>
        <dbReference type="Proteomes" id="UP001479436"/>
    </source>
</evidence>
<feature type="compositionally biased region" description="Polar residues" evidence="1">
    <location>
        <begin position="610"/>
        <end position="634"/>
    </location>
</feature>
<feature type="compositionally biased region" description="Basic and acidic residues" evidence="1">
    <location>
        <begin position="600"/>
        <end position="609"/>
    </location>
</feature>
<evidence type="ECO:0000256" key="2">
    <source>
        <dbReference type="SAM" id="SignalP"/>
    </source>
</evidence>
<dbReference type="EMBL" id="JASJQH010001815">
    <property type="protein sequence ID" value="KAK9760763.1"/>
    <property type="molecule type" value="Genomic_DNA"/>
</dbReference>
<feature type="compositionally biased region" description="Low complexity" evidence="1">
    <location>
        <begin position="367"/>
        <end position="393"/>
    </location>
</feature>
<keyword evidence="4" id="KW-1185">Reference proteome</keyword>
<organism evidence="3 4">
    <name type="scientific">Basidiobolus ranarum</name>
    <dbReference type="NCBI Taxonomy" id="34480"/>
    <lineage>
        <taxon>Eukaryota</taxon>
        <taxon>Fungi</taxon>
        <taxon>Fungi incertae sedis</taxon>
        <taxon>Zoopagomycota</taxon>
        <taxon>Entomophthoromycotina</taxon>
        <taxon>Basidiobolomycetes</taxon>
        <taxon>Basidiobolales</taxon>
        <taxon>Basidiobolaceae</taxon>
        <taxon>Basidiobolus</taxon>
    </lineage>
</organism>